<accession>A0AAN8J2X3</accession>
<sequence length="125" mass="14231">MMTAAYRGRDCNHCLTWPKSIAISSIGSLHRLSWLIRIYGILLKVSRTVLKRMKILGSKQIMEVELFDTTEPEATLSEGYASLTERILHAIDKNLPGAEVESETESEFSDESTDEEETLRDKKRL</sequence>
<gene>
    <name evidence="2" type="ORF">GCK32_016580</name>
</gene>
<dbReference type="EMBL" id="WIXE01005111">
    <property type="protein sequence ID" value="KAK5982444.1"/>
    <property type="molecule type" value="Genomic_DNA"/>
</dbReference>
<dbReference type="Proteomes" id="UP001331761">
    <property type="component" value="Unassembled WGS sequence"/>
</dbReference>
<evidence type="ECO:0000256" key="1">
    <source>
        <dbReference type="SAM" id="MobiDB-lite"/>
    </source>
</evidence>
<feature type="compositionally biased region" description="Acidic residues" evidence="1">
    <location>
        <begin position="100"/>
        <end position="118"/>
    </location>
</feature>
<evidence type="ECO:0000313" key="3">
    <source>
        <dbReference type="Proteomes" id="UP001331761"/>
    </source>
</evidence>
<comment type="caution">
    <text evidence="2">The sequence shown here is derived from an EMBL/GenBank/DDBJ whole genome shotgun (WGS) entry which is preliminary data.</text>
</comment>
<keyword evidence="3" id="KW-1185">Reference proteome</keyword>
<dbReference type="AlphaFoldDB" id="A0AAN8J2X3"/>
<protein>
    <submittedName>
        <fullName evidence="2">Uncharacterized protein</fullName>
    </submittedName>
</protein>
<evidence type="ECO:0000313" key="2">
    <source>
        <dbReference type="EMBL" id="KAK5982444.1"/>
    </source>
</evidence>
<name>A0AAN8J2X3_TRICO</name>
<proteinExistence type="predicted"/>
<organism evidence="2 3">
    <name type="scientific">Trichostrongylus colubriformis</name>
    <name type="common">Black scour worm</name>
    <dbReference type="NCBI Taxonomy" id="6319"/>
    <lineage>
        <taxon>Eukaryota</taxon>
        <taxon>Metazoa</taxon>
        <taxon>Ecdysozoa</taxon>
        <taxon>Nematoda</taxon>
        <taxon>Chromadorea</taxon>
        <taxon>Rhabditida</taxon>
        <taxon>Rhabditina</taxon>
        <taxon>Rhabditomorpha</taxon>
        <taxon>Strongyloidea</taxon>
        <taxon>Trichostrongylidae</taxon>
        <taxon>Trichostrongylus</taxon>
    </lineage>
</organism>
<feature type="region of interest" description="Disordered" evidence="1">
    <location>
        <begin position="97"/>
        <end position="125"/>
    </location>
</feature>
<reference evidence="2 3" key="1">
    <citation type="submission" date="2019-10" db="EMBL/GenBank/DDBJ databases">
        <title>Assembly and Annotation for the nematode Trichostrongylus colubriformis.</title>
        <authorList>
            <person name="Martin J."/>
        </authorList>
    </citation>
    <scope>NUCLEOTIDE SEQUENCE [LARGE SCALE GENOMIC DNA]</scope>
    <source>
        <strain evidence="2">G859</strain>
        <tissue evidence="2">Whole worm</tissue>
    </source>
</reference>